<accession>A0A4R4W366</accession>
<organism evidence="5 6">
    <name type="scientific">Nonomuraea diastatica</name>
    <dbReference type="NCBI Taxonomy" id="1848329"/>
    <lineage>
        <taxon>Bacteria</taxon>
        <taxon>Bacillati</taxon>
        <taxon>Actinomycetota</taxon>
        <taxon>Actinomycetes</taxon>
        <taxon>Streptosporangiales</taxon>
        <taxon>Streptosporangiaceae</taxon>
        <taxon>Nonomuraea</taxon>
    </lineage>
</organism>
<evidence type="ECO:0000256" key="2">
    <source>
        <dbReference type="ARBA" id="ARBA00023125"/>
    </source>
</evidence>
<dbReference type="GO" id="GO:0043565">
    <property type="term" value="F:sequence-specific DNA binding"/>
    <property type="evidence" value="ECO:0007669"/>
    <property type="project" value="InterPro"/>
</dbReference>
<evidence type="ECO:0000313" key="6">
    <source>
        <dbReference type="Proteomes" id="UP000294543"/>
    </source>
</evidence>
<gene>
    <name evidence="5" type="ORF">E1294_46315</name>
</gene>
<evidence type="ECO:0000256" key="1">
    <source>
        <dbReference type="ARBA" id="ARBA00023015"/>
    </source>
</evidence>
<dbReference type="Proteomes" id="UP000294543">
    <property type="component" value="Unassembled WGS sequence"/>
</dbReference>
<dbReference type="SMART" id="SM00342">
    <property type="entry name" value="HTH_ARAC"/>
    <property type="match status" value="1"/>
</dbReference>
<dbReference type="OrthoDB" id="9815799at2"/>
<comment type="caution">
    <text evidence="5">The sequence shown here is derived from an EMBL/GenBank/DDBJ whole genome shotgun (WGS) entry which is preliminary data.</text>
</comment>
<protein>
    <submittedName>
        <fullName evidence="5">Helix-turn-helix domain-containing protein</fullName>
    </submittedName>
</protein>
<dbReference type="PANTHER" id="PTHR46796">
    <property type="entry name" value="HTH-TYPE TRANSCRIPTIONAL ACTIVATOR RHAS-RELATED"/>
    <property type="match status" value="1"/>
</dbReference>
<proteinExistence type="predicted"/>
<dbReference type="InterPro" id="IPR046532">
    <property type="entry name" value="DUF6597"/>
</dbReference>
<keyword evidence="2" id="KW-0238">DNA-binding</keyword>
<dbReference type="GO" id="GO:0003700">
    <property type="term" value="F:DNA-binding transcription factor activity"/>
    <property type="evidence" value="ECO:0007669"/>
    <property type="project" value="InterPro"/>
</dbReference>
<evidence type="ECO:0000313" key="5">
    <source>
        <dbReference type="EMBL" id="TDD10333.1"/>
    </source>
</evidence>
<dbReference type="Pfam" id="PF20240">
    <property type="entry name" value="DUF6597"/>
    <property type="match status" value="1"/>
</dbReference>
<dbReference type="Pfam" id="PF12833">
    <property type="entry name" value="HTH_18"/>
    <property type="match status" value="1"/>
</dbReference>
<feature type="domain" description="HTH araC/xylS-type" evidence="4">
    <location>
        <begin position="133"/>
        <end position="230"/>
    </location>
</feature>
<dbReference type="InterPro" id="IPR050204">
    <property type="entry name" value="AraC_XylS_family_regulators"/>
</dbReference>
<dbReference type="Gene3D" id="1.10.10.60">
    <property type="entry name" value="Homeodomain-like"/>
    <property type="match status" value="1"/>
</dbReference>
<dbReference type="PANTHER" id="PTHR46796:SF15">
    <property type="entry name" value="BLL1074 PROTEIN"/>
    <property type="match status" value="1"/>
</dbReference>
<dbReference type="AlphaFoldDB" id="A0A4R4W366"/>
<name>A0A4R4W366_9ACTN</name>
<keyword evidence="6" id="KW-1185">Reference proteome</keyword>
<keyword evidence="1" id="KW-0805">Transcription regulation</keyword>
<evidence type="ECO:0000259" key="4">
    <source>
        <dbReference type="PROSITE" id="PS01124"/>
    </source>
</evidence>
<evidence type="ECO:0000256" key="3">
    <source>
        <dbReference type="ARBA" id="ARBA00023163"/>
    </source>
</evidence>
<dbReference type="InterPro" id="IPR018060">
    <property type="entry name" value="HTH_AraC"/>
</dbReference>
<dbReference type="EMBL" id="SMKP01000232">
    <property type="protein sequence ID" value="TDD10333.1"/>
    <property type="molecule type" value="Genomic_DNA"/>
</dbReference>
<dbReference type="RefSeq" id="WP_132518223.1">
    <property type="nucleotide sequence ID" value="NZ_SMKP01000232.1"/>
</dbReference>
<dbReference type="PROSITE" id="PS01124">
    <property type="entry name" value="HTH_ARAC_FAMILY_2"/>
    <property type="match status" value="1"/>
</dbReference>
<keyword evidence="3" id="KW-0804">Transcription</keyword>
<sequence length="235" mass="25176">MYAERPPAPDLAGRVACGWHLVSETEQTQLVVPDACVDLIWGPGGLFVAGPDTGPMPTPMAAGDMFTGVRFRPGAVGDFFGVPLHELRDRRVALSDLPFPAERIEEAASRAGARPAAMRAAVRCRLAATTGADPAGYAITRALREGHTVAEVAWRLGFSERQLHRRSLASFGYAPKTLQRIVRFQRALGLARAGVPLAEAAVTAGYSDQTHLSHDVRRLSGVSMRRLLSPAGRSA</sequence>
<reference evidence="5 6" key="1">
    <citation type="submission" date="2019-03" db="EMBL/GenBank/DDBJ databases">
        <title>Draft genome sequences of novel Actinobacteria.</title>
        <authorList>
            <person name="Sahin N."/>
            <person name="Ay H."/>
            <person name="Saygin H."/>
        </authorList>
    </citation>
    <scope>NUCLEOTIDE SEQUENCE [LARGE SCALE GENOMIC DNA]</scope>
    <source>
        <strain evidence="5 6">KC712</strain>
    </source>
</reference>